<accession>A0ABQ4N5Y4</accession>
<gene>
    <name evidence="1" type="ORF">PACILC2_21980</name>
</gene>
<organism evidence="1 2">
    <name type="scientific">Paenibacillus cisolokensis</name>
    <dbReference type="NCBI Taxonomy" id="1658519"/>
    <lineage>
        <taxon>Bacteria</taxon>
        <taxon>Bacillati</taxon>
        <taxon>Bacillota</taxon>
        <taxon>Bacilli</taxon>
        <taxon>Bacillales</taxon>
        <taxon>Paenibacillaceae</taxon>
        <taxon>Paenibacillus</taxon>
    </lineage>
</organism>
<evidence type="ECO:0008006" key="3">
    <source>
        <dbReference type="Google" id="ProtNLM"/>
    </source>
</evidence>
<proteinExistence type="predicted"/>
<reference evidence="1 2" key="1">
    <citation type="submission" date="2021-04" db="EMBL/GenBank/DDBJ databases">
        <title>Draft genome sequence of Paenibacillus cisolokensis, LC2-13A.</title>
        <authorList>
            <person name="Uke A."/>
            <person name="Chhe C."/>
            <person name="Baramee S."/>
            <person name="Kosugi A."/>
        </authorList>
    </citation>
    <scope>NUCLEOTIDE SEQUENCE [LARGE SCALE GENOMIC DNA]</scope>
    <source>
        <strain evidence="1 2">LC2-13A</strain>
    </source>
</reference>
<comment type="caution">
    <text evidence="1">The sequence shown here is derived from an EMBL/GenBank/DDBJ whole genome shotgun (WGS) entry which is preliminary data.</text>
</comment>
<dbReference type="InterPro" id="IPR010064">
    <property type="entry name" value="HK97-gp10_tail"/>
</dbReference>
<dbReference type="Proteomes" id="UP000680304">
    <property type="component" value="Unassembled WGS sequence"/>
</dbReference>
<evidence type="ECO:0000313" key="2">
    <source>
        <dbReference type="Proteomes" id="UP000680304"/>
    </source>
</evidence>
<evidence type="ECO:0000313" key="1">
    <source>
        <dbReference type="EMBL" id="GIQ63630.1"/>
    </source>
</evidence>
<keyword evidence="2" id="KW-1185">Reference proteome</keyword>
<name>A0ABQ4N5Y4_9BACL</name>
<dbReference type="RefSeq" id="WP_213528717.1">
    <property type="nucleotide sequence ID" value="NZ_BOVJ01000067.1"/>
</dbReference>
<sequence length="133" mass="15667">MPRWGHFDFDELKRFAKNLEEMEKALPGFIEECVRELAMRLLAKVVPRTPVDTGELRRGWTVGQVHRIPGGWQVEVINPTEYALYREYGHRTRDHKGWVEGSFMLTISEKELERELPAILQRKQEAFLKKFLG</sequence>
<protein>
    <recommendedName>
        <fullName evidence="3">HK97 gp10 family phage protein</fullName>
    </recommendedName>
</protein>
<dbReference type="Pfam" id="PF04883">
    <property type="entry name" value="HK97-gp10_like"/>
    <property type="match status" value="1"/>
</dbReference>
<dbReference type="EMBL" id="BOVJ01000067">
    <property type="protein sequence ID" value="GIQ63630.1"/>
    <property type="molecule type" value="Genomic_DNA"/>
</dbReference>